<dbReference type="Proteomes" id="UP000287969">
    <property type="component" value="Chromosome"/>
</dbReference>
<dbReference type="KEGG" id="spoa:EQM13_09480"/>
<keyword evidence="8" id="KW-1185">Reference proteome</keyword>
<dbReference type="SUPFAM" id="SSF53383">
    <property type="entry name" value="PLP-dependent transferases"/>
    <property type="match status" value="1"/>
</dbReference>
<dbReference type="InterPro" id="IPR015421">
    <property type="entry name" value="PyrdxlP-dep_Trfase_major"/>
</dbReference>
<accession>A0A410QD64</accession>
<feature type="domain" description="Aminotransferase class I/classII large" evidence="6">
    <location>
        <begin position="60"/>
        <end position="386"/>
    </location>
</feature>
<dbReference type="InterPro" id="IPR015422">
    <property type="entry name" value="PyrdxlP-dep_Trfase_small"/>
</dbReference>
<keyword evidence="7" id="KW-0032">Aminotransferase</keyword>
<dbReference type="PANTHER" id="PTHR43525">
    <property type="entry name" value="PROTEIN MALY"/>
    <property type="match status" value="1"/>
</dbReference>
<dbReference type="NCBIfam" id="TIGR04350">
    <property type="entry name" value="C_S_lyase_PatB"/>
    <property type="match status" value="1"/>
</dbReference>
<organism evidence="7 8">
    <name type="scientific">Acidilutibacter cellobiosedens</name>
    <dbReference type="NCBI Taxonomy" id="2507161"/>
    <lineage>
        <taxon>Bacteria</taxon>
        <taxon>Bacillati</taxon>
        <taxon>Bacillota</taxon>
        <taxon>Tissierellia</taxon>
        <taxon>Tissierellales</taxon>
        <taxon>Acidilutibacteraceae</taxon>
        <taxon>Acidilutibacter</taxon>
    </lineage>
</organism>
<dbReference type="Pfam" id="PF00155">
    <property type="entry name" value="Aminotran_1_2"/>
    <property type="match status" value="1"/>
</dbReference>
<evidence type="ECO:0000256" key="4">
    <source>
        <dbReference type="ARBA" id="ARBA00023239"/>
    </source>
</evidence>
<protein>
    <recommendedName>
        <fullName evidence="2">cysteine-S-conjugate beta-lyase</fullName>
        <ecNumber evidence="2">4.4.1.13</ecNumber>
    </recommendedName>
</protein>
<dbReference type="PANTHER" id="PTHR43525:SF1">
    <property type="entry name" value="PROTEIN MALY"/>
    <property type="match status" value="1"/>
</dbReference>
<dbReference type="EMBL" id="CP035282">
    <property type="protein sequence ID" value="QAT61804.1"/>
    <property type="molecule type" value="Genomic_DNA"/>
</dbReference>
<name>A0A410QD64_9FIRM</name>
<keyword evidence="4" id="KW-0456">Lyase</keyword>
<dbReference type="GO" id="GO:0047804">
    <property type="term" value="F:cysteine-S-conjugate beta-lyase activity"/>
    <property type="evidence" value="ECO:0007669"/>
    <property type="project" value="UniProtKB-EC"/>
</dbReference>
<keyword evidence="3" id="KW-0663">Pyridoxal phosphate</keyword>
<evidence type="ECO:0000256" key="3">
    <source>
        <dbReference type="ARBA" id="ARBA00022898"/>
    </source>
</evidence>
<evidence type="ECO:0000313" key="7">
    <source>
        <dbReference type="EMBL" id="QAT61804.1"/>
    </source>
</evidence>
<evidence type="ECO:0000313" key="8">
    <source>
        <dbReference type="Proteomes" id="UP000287969"/>
    </source>
</evidence>
<keyword evidence="7" id="KW-0808">Transferase</keyword>
<proteinExistence type="inferred from homology"/>
<sequence>MKYNFDEVIDRSGTNSVKWDQESLKHLFGESDAIPFWVADMDFKSAQPIIDEIVKRAEHGIYGYSVRPDSYFEAIINWIKRRHGWTIEKEWIEYTPGVVPAINYLIQAFCEPGDKVIIQNPVYYPFSNSIKENGCTVADNTLIFNDDHYEIDFEDFEKKSRDPKVKMFILCSPHNPIGRVWTKEELIRLGDICLKNNVIVVADEIHNDLVFSGYKHIMFGSIREDFRMNSITCTAPSKTFNLAGMEISNIIIPNPEYRRKYKKVLDKNSIGNQNPLSIVALEAAYNKSEDWLDHLLNYLEENIDFIHKYLAENLPKAKLINPQATYLGWLDFREYERSGKKLENFVYHKGKVALDGGTWFGNGGDGFLRINFACPRSLLKEGLKRICTVIKEEYD</sequence>
<dbReference type="InterPro" id="IPR015424">
    <property type="entry name" value="PyrdxlP-dep_Trfase"/>
</dbReference>
<dbReference type="InterPro" id="IPR004839">
    <property type="entry name" value="Aminotransferase_I/II_large"/>
</dbReference>
<comment type="similarity">
    <text evidence="5">Belongs to the class-II pyridoxal-phosphate-dependent aminotransferase family. MalY/PatB cystathionine beta-lyase subfamily.</text>
</comment>
<evidence type="ECO:0000256" key="5">
    <source>
        <dbReference type="ARBA" id="ARBA00037974"/>
    </source>
</evidence>
<evidence type="ECO:0000256" key="2">
    <source>
        <dbReference type="ARBA" id="ARBA00012224"/>
    </source>
</evidence>
<gene>
    <name evidence="7" type="ORF">EQM13_09480</name>
</gene>
<evidence type="ECO:0000256" key="1">
    <source>
        <dbReference type="ARBA" id="ARBA00001933"/>
    </source>
</evidence>
<reference evidence="8" key="1">
    <citation type="submission" date="2019-01" db="EMBL/GenBank/DDBJ databases">
        <title>Draft genomes of a novel of Sporanaerobacter strains.</title>
        <authorList>
            <person name="Ma S."/>
        </authorList>
    </citation>
    <scope>NUCLEOTIDE SEQUENCE [LARGE SCALE GENOMIC DNA]</scope>
    <source>
        <strain evidence="8">NJN-17</strain>
    </source>
</reference>
<dbReference type="Gene3D" id="3.90.1150.10">
    <property type="entry name" value="Aspartate Aminotransferase, domain 1"/>
    <property type="match status" value="1"/>
</dbReference>
<dbReference type="InterPro" id="IPR051798">
    <property type="entry name" value="Class-II_PLP-Dep_Aminotrans"/>
</dbReference>
<dbReference type="AlphaFoldDB" id="A0A410QD64"/>
<dbReference type="OrthoDB" id="9802872at2"/>
<dbReference type="EC" id="4.4.1.13" evidence="2"/>
<dbReference type="InterPro" id="IPR027619">
    <property type="entry name" value="C-S_lyase_PatB-like"/>
</dbReference>
<evidence type="ECO:0000259" key="6">
    <source>
        <dbReference type="Pfam" id="PF00155"/>
    </source>
</evidence>
<dbReference type="GO" id="GO:0030170">
    <property type="term" value="F:pyridoxal phosphate binding"/>
    <property type="evidence" value="ECO:0007669"/>
    <property type="project" value="InterPro"/>
</dbReference>
<dbReference type="GO" id="GO:0008483">
    <property type="term" value="F:transaminase activity"/>
    <property type="evidence" value="ECO:0007669"/>
    <property type="project" value="UniProtKB-KW"/>
</dbReference>
<dbReference type="RefSeq" id="WP_071138567.1">
    <property type="nucleotide sequence ID" value="NZ_CP035282.1"/>
</dbReference>
<dbReference type="Gene3D" id="3.40.640.10">
    <property type="entry name" value="Type I PLP-dependent aspartate aminotransferase-like (Major domain)"/>
    <property type="match status" value="1"/>
</dbReference>
<comment type="cofactor">
    <cofactor evidence="1">
        <name>pyridoxal 5'-phosphate</name>
        <dbReference type="ChEBI" id="CHEBI:597326"/>
    </cofactor>
</comment>
<dbReference type="CDD" id="cd00609">
    <property type="entry name" value="AAT_like"/>
    <property type="match status" value="1"/>
</dbReference>